<evidence type="ECO:0000259" key="9">
    <source>
        <dbReference type="PROSITE" id="PS50086"/>
    </source>
</evidence>
<dbReference type="Gene3D" id="1.10.8.270">
    <property type="entry name" value="putative rabgap domain of human tbc1 domain family member 14 like domains"/>
    <property type="match status" value="1"/>
</dbReference>
<dbReference type="Proteomes" id="UP000594262">
    <property type="component" value="Unplaced"/>
</dbReference>
<feature type="domain" description="Rab-GAP TBC" evidence="9">
    <location>
        <begin position="53"/>
        <end position="351"/>
    </location>
</feature>
<keyword evidence="11" id="KW-1185">Reference proteome</keyword>
<dbReference type="InterPro" id="IPR000195">
    <property type="entry name" value="Rab-GAP-TBC_dom"/>
</dbReference>
<keyword evidence="3" id="KW-0343">GTPase activation</keyword>
<proteinExistence type="predicted"/>
<evidence type="ECO:0000256" key="5">
    <source>
        <dbReference type="ARBA" id="ARBA00023136"/>
    </source>
</evidence>
<accession>A0A7M5X593</accession>
<dbReference type="Pfam" id="PF00566">
    <property type="entry name" value="RabGAP-TBC"/>
    <property type="match status" value="1"/>
</dbReference>
<comment type="subunit">
    <text evidence="7">Interacts with RAB1A and RAB10; in a GTP-dependent manner.</text>
</comment>
<evidence type="ECO:0000256" key="4">
    <source>
        <dbReference type="ARBA" id="ARBA00022490"/>
    </source>
</evidence>
<comment type="function">
    <text evidence="6">Acts as a GTPase-activating protein for RAB35. Together with RAB35 may be involved in regulation of insulin-induced glucose transporter SLC2A4/GLUT4 translocation to the plasma membrane in adipocytes.</text>
</comment>
<dbReference type="PANTHER" id="PTHR22957:SF27">
    <property type="entry name" value="TBC1 DOMAIN FAMILY MEMBER 13"/>
    <property type="match status" value="1"/>
</dbReference>
<name>A0A7M5X593_9CNID</name>
<evidence type="ECO:0000313" key="10">
    <source>
        <dbReference type="EnsemblMetazoa" id="CLYHEMP017708.1"/>
    </source>
</evidence>
<dbReference type="Gene3D" id="1.10.10.750">
    <property type="entry name" value="Ypt/Rab-GAP domain of gyp1p, domain 1"/>
    <property type="match status" value="1"/>
</dbReference>
<dbReference type="PROSITE" id="PS50086">
    <property type="entry name" value="TBC_RABGAP"/>
    <property type="match status" value="1"/>
</dbReference>
<sequence>TLGPGYISFTCFDFSRLKKMAVYKQRLDQFEECLKQSKIDLKQFQTLCFAGIPDKPSLRSLAWKILLYYLPRNHDDWDDVLRKQRAIYKNYVEEIVAHPADCKEAKEHVDHPLNMNPDSQWITYFKDNEVLLQIDRDVRRLCPDISFFQHPTKYPIQTIIDVSSSYQTLTKRVETCVLDNSVIGTSKGGLSNITIKKYSNEEYVVLPQGQEAHWQVVERILFIYAKLNPGISYVQGMNEIIGPIYYTFASDADEKWKAHAEADAFFCFTAIMAEIRDNFIKTLDDSELGIGQDMNKLYCLLQVKDEEVYDDLSKKGMKPQFFAFRWITLLLSQEFYLPDVIRLWDSLFADQKRFDFLLYVCLAMLVLIRDQILEGDFAKTMKIIQNFPHDQYDMATIIRKAVELNSPTALGVPVEKPPAPASGSVTGKSISARGFSLKQRLVNFARNDNSSNSS</sequence>
<dbReference type="AlphaFoldDB" id="A0A7M5X593"/>
<evidence type="ECO:0000256" key="8">
    <source>
        <dbReference type="ARBA" id="ARBA00067477"/>
    </source>
</evidence>
<keyword evidence="5" id="KW-0472">Membrane</keyword>
<evidence type="ECO:0000256" key="6">
    <source>
        <dbReference type="ARBA" id="ARBA00059763"/>
    </source>
</evidence>
<dbReference type="Gene3D" id="1.10.472.80">
    <property type="entry name" value="Ypt/Rab-GAP domain of gyp1p, domain 3"/>
    <property type="match status" value="1"/>
</dbReference>
<reference evidence="10" key="1">
    <citation type="submission" date="2021-01" db="UniProtKB">
        <authorList>
            <consortium name="EnsemblMetazoa"/>
        </authorList>
    </citation>
    <scope>IDENTIFICATION</scope>
</reference>
<dbReference type="GO" id="GO:0016020">
    <property type="term" value="C:membrane"/>
    <property type="evidence" value="ECO:0007669"/>
    <property type="project" value="UniProtKB-SubCell"/>
</dbReference>
<evidence type="ECO:0000313" key="11">
    <source>
        <dbReference type="Proteomes" id="UP000594262"/>
    </source>
</evidence>
<comment type="subcellular location">
    <subcellularLocation>
        <location evidence="2">Cytoplasm</location>
    </subcellularLocation>
    <subcellularLocation>
        <location evidence="1">Membrane</location>
    </subcellularLocation>
</comment>
<dbReference type="OrthoDB" id="10263206at2759"/>
<dbReference type="GO" id="GO:0005096">
    <property type="term" value="F:GTPase activator activity"/>
    <property type="evidence" value="ECO:0007669"/>
    <property type="project" value="UniProtKB-KW"/>
</dbReference>
<keyword evidence="4" id="KW-0963">Cytoplasm</keyword>
<evidence type="ECO:0000256" key="1">
    <source>
        <dbReference type="ARBA" id="ARBA00004370"/>
    </source>
</evidence>
<dbReference type="GO" id="GO:0006886">
    <property type="term" value="P:intracellular protein transport"/>
    <property type="evidence" value="ECO:0007669"/>
    <property type="project" value="TreeGrafter"/>
</dbReference>
<dbReference type="FunFam" id="1.10.472.80:FF:000009">
    <property type="entry name" value="TBC1 domain family member 13"/>
    <property type="match status" value="1"/>
</dbReference>
<dbReference type="EnsemblMetazoa" id="CLYHEMT017708.1">
    <property type="protein sequence ID" value="CLYHEMP017708.1"/>
    <property type="gene ID" value="CLYHEMG017708"/>
</dbReference>
<dbReference type="GO" id="GO:0005737">
    <property type="term" value="C:cytoplasm"/>
    <property type="evidence" value="ECO:0007669"/>
    <property type="project" value="UniProtKB-SubCell"/>
</dbReference>
<evidence type="ECO:0000256" key="7">
    <source>
        <dbReference type="ARBA" id="ARBA00064536"/>
    </source>
</evidence>
<dbReference type="FunFam" id="1.10.8.270:FF:000019">
    <property type="entry name" value="TBC1 domain family member 13"/>
    <property type="match status" value="1"/>
</dbReference>
<dbReference type="SMART" id="SM00164">
    <property type="entry name" value="TBC"/>
    <property type="match status" value="1"/>
</dbReference>
<evidence type="ECO:0000256" key="2">
    <source>
        <dbReference type="ARBA" id="ARBA00004496"/>
    </source>
</evidence>
<evidence type="ECO:0000256" key="3">
    <source>
        <dbReference type="ARBA" id="ARBA00022468"/>
    </source>
</evidence>
<protein>
    <recommendedName>
        <fullName evidence="8">TBC1 domain family member 13</fullName>
    </recommendedName>
</protein>
<dbReference type="PANTHER" id="PTHR22957">
    <property type="entry name" value="TBC1 DOMAIN FAMILY MEMBER GTPASE-ACTIVATING PROTEIN"/>
    <property type="match status" value="1"/>
</dbReference>
<dbReference type="SUPFAM" id="SSF47923">
    <property type="entry name" value="Ypt/Rab-GAP domain of gyp1p"/>
    <property type="match status" value="2"/>
</dbReference>
<dbReference type="InterPro" id="IPR035969">
    <property type="entry name" value="Rab-GAP_TBC_sf"/>
</dbReference>
<organism evidence="10 11">
    <name type="scientific">Clytia hemisphaerica</name>
    <dbReference type="NCBI Taxonomy" id="252671"/>
    <lineage>
        <taxon>Eukaryota</taxon>
        <taxon>Metazoa</taxon>
        <taxon>Cnidaria</taxon>
        <taxon>Hydrozoa</taxon>
        <taxon>Hydroidolina</taxon>
        <taxon>Leptothecata</taxon>
        <taxon>Obeliida</taxon>
        <taxon>Clytiidae</taxon>
        <taxon>Clytia</taxon>
    </lineage>
</organism>